<protein>
    <submittedName>
        <fullName evidence="1">Uncharacterized protein</fullName>
    </submittedName>
</protein>
<name>A0ACB7PDQ5_9PEZI</name>
<sequence length="580" mass="63838">MPAKGKAANRTKTSETSKPTHTTNNNSTTTPPTTKKPPPPPPSTKNATPPTTTPPETVLARSEARYAAARPHEARLRQKGGSSGSLSTLSHPEQTAWLAARIASRIAARPALASSSTTAASSGAAAKLACGGGVKTLKEVWKVVNEGGVALRVARVRKEGKGAAAAAGAGVGVREYEAKWERKVVLGCLEVESRCFRTRRERERRGEVEALTGEPVVVTEQEVFEETRRRKEMAALKKELYGGGVGKEGKLAMDPEWDDVEPVVLEEPEGALAAISYSADYAEAMAYLRAVMQAKEHSPRCLRLTEHIIGMNPAHYTVWLFRAANVFALKLPIPDEMEWLNGVALENLKNYQIWHHRHLLVENYHPIIAGDPDAIASFAAQERNFLQQILAEDTKNYHVWSYRSYLVGKFSLFNDGEELAAMEAMIDDDVRNNSAWSHRFFLVFSNPDYATPGSAATEADPGVPAAVIDREVEYAQEKIRLAPQNQSGWNYLRGVLVKGGRKLATVEEFASGFVKGLGEGEEAEDVQSTHALDLLAEVYAEKGEKEKAELSLTRLGQKWDRIRVGYWEWRRKCLEVPAQG</sequence>
<keyword evidence="2" id="KW-1185">Reference proteome</keyword>
<dbReference type="Proteomes" id="UP000724584">
    <property type="component" value="Unassembled WGS sequence"/>
</dbReference>
<accession>A0ACB7PDQ5</accession>
<evidence type="ECO:0000313" key="2">
    <source>
        <dbReference type="Proteomes" id="UP000724584"/>
    </source>
</evidence>
<gene>
    <name evidence="1" type="ORF">F5144DRAFT_202376</name>
</gene>
<dbReference type="EMBL" id="JAGIZQ010000003">
    <property type="protein sequence ID" value="KAH6636971.1"/>
    <property type="molecule type" value="Genomic_DNA"/>
</dbReference>
<reference evidence="1 2" key="1">
    <citation type="journal article" date="2021" name="Nat. Commun.">
        <title>Genetic determinants of endophytism in the Arabidopsis root mycobiome.</title>
        <authorList>
            <person name="Mesny F."/>
            <person name="Miyauchi S."/>
            <person name="Thiergart T."/>
            <person name="Pickel B."/>
            <person name="Atanasova L."/>
            <person name="Karlsson M."/>
            <person name="Huettel B."/>
            <person name="Barry K.W."/>
            <person name="Haridas S."/>
            <person name="Chen C."/>
            <person name="Bauer D."/>
            <person name="Andreopoulos W."/>
            <person name="Pangilinan J."/>
            <person name="LaButti K."/>
            <person name="Riley R."/>
            <person name="Lipzen A."/>
            <person name="Clum A."/>
            <person name="Drula E."/>
            <person name="Henrissat B."/>
            <person name="Kohler A."/>
            <person name="Grigoriev I.V."/>
            <person name="Martin F.M."/>
            <person name="Hacquard S."/>
        </authorList>
    </citation>
    <scope>NUCLEOTIDE SEQUENCE [LARGE SCALE GENOMIC DNA]</scope>
    <source>
        <strain evidence="1 2">MPI-SDFR-AT-0079</strain>
    </source>
</reference>
<evidence type="ECO:0000313" key="1">
    <source>
        <dbReference type="EMBL" id="KAH6636971.1"/>
    </source>
</evidence>
<proteinExistence type="predicted"/>
<organism evidence="1 2">
    <name type="scientific">Chaetomium tenue</name>
    <dbReference type="NCBI Taxonomy" id="1854479"/>
    <lineage>
        <taxon>Eukaryota</taxon>
        <taxon>Fungi</taxon>
        <taxon>Dikarya</taxon>
        <taxon>Ascomycota</taxon>
        <taxon>Pezizomycotina</taxon>
        <taxon>Sordariomycetes</taxon>
        <taxon>Sordariomycetidae</taxon>
        <taxon>Sordariales</taxon>
        <taxon>Chaetomiaceae</taxon>
        <taxon>Chaetomium</taxon>
    </lineage>
</organism>
<comment type="caution">
    <text evidence="1">The sequence shown here is derived from an EMBL/GenBank/DDBJ whole genome shotgun (WGS) entry which is preliminary data.</text>
</comment>